<proteinExistence type="predicted"/>
<dbReference type="PANTHER" id="PTHR30336:SF20">
    <property type="entry name" value="DUF218 DOMAIN-CONTAINING PROTEIN"/>
    <property type="match status" value="1"/>
</dbReference>
<name>A0ABT8JJD7_9BACL</name>
<gene>
    <name evidence="3" type="ORF">P5G61_28880</name>
</gene>
<dbReference type="Pfam" id="PF02698">
    <property type="entry name" value="DUF218"/>
    <property type="match status" value="1"/>
</dbReference>
<sequence>MIVMEGKSRIRKIKSKHWLAISIASLVLIGVMWTITTALLIWTYTDEESSRQSDAAIILGAAVEGENPSPVFRERIEHAILLYRQGTISHLLFTGGSGRAGERSEAEVGREYAVAHGVALADIQIETESKITEENLVNSFSVGEQAGFHTYTIVSDPLHMKRAMKLASRLGMDAVPSPTRTTAYQTWRTQFPFLARETILYMGYTVKGWIDNPQQHGK</sequence>
<dbReference type="EMBL" id="JAROCD010000020">
    <property type="protein sequence ID" value="MDN4605273.1"/>
    <property type="molecule type" value="Genomic_DNA"/>
</dbReference>
<keyword evidence="1" id="KW-1133">Transmembrane helix</keyword>
<keyword evidence="1" id="KW-0472">Membrane</keyword>
<protein>
    <submittedName>
        <fullName evidence="3">YdcF family protein</fullName>
    </submittedName>
</protein>
<dbReference type="PANTHER" id="PTHR30336">
    <property type="entry name" value="INNER MEMBRANE PROTEIN, PROBABLE PERMEASE"/>
    <property type="match status" value="1"/>
</dbReference>
<dbReference type="InterPro" id="IPR003848">
    <property type="entry name" value="DUF218"/>
</dbReference>
<evidence type="ECO:0000259" key="2">
    <source>
        <dbReference type="Pfam" id="PF02698"/>
    </source>
</evidence>
<organism evidence="3 4">
    <name type="scientific">Paenibacillus vandeheii</name>
    <dbReference type="NCBI Taxonomy" id="3035917"/>
    <lineage>
        <taxon>Bacteria</taxon>
        <taxon>Bacillati</taxon>
        <taxon>Bacillota</taxon>
        <taxon>Bacilli</taxon>
        <taxon>Bacillales</taxon>
        <taxon>Paenibacillaceae</taxon>
        <taxon>Paenibacillus</taxon>
    </lineage>
</organism>
<comment type="caution">
    <text evidence="3">The sequence shown here is derived from an EMBL/GenBank/DDBJ whole genome shotgun (WGS) entry which is preliminary data.</text>
</comment>
<keyword evidence="1" id="KW-0812">Transmembrane</keyword>
<dbReference type="Proteomes" id="UP001174205">
    <property type="component" value="Unassembled WGS sequence"/>
</dbReference>
<dbReference type="RefSeq" id="WP_301249685.1">
    <property type="nucleotide sequence ID" value="NZ_JAROCD010000020.1"/>
</dbReference>
<accession>A0ABT8JJD7</accession>
<feature type="transmembrane region" description="Helical" evidence="1">
    <location>
        <begin position="21"/>
        <end position="44"/>
    </location>
</feature>
<evidence type="ECO:0000256" key="1">
    <source>
        <dbReference type="SAM" id="Phobius"/>
    </source>
</evidence>
<dbReference type="CDD" id="cd06259">
    <property type="entry name" value="YdcF-like"/>
    <property type="match status" value="1"/>
</dbReference>
<dbReference type="InterPro" id="IPR051599">
    <property type="entry name" value="Cell_Envelope_Assoc"/>
</dbReference>
<dbReference type="InterPro" id="IPR014729">
    <property type="entry name" value="Rossmann-like_a/b/a_fold"/>
</dbReference>
<keyword evidence="4" id="KW-1185">Reference proteome</keyword>
<reference evidence="3" key="1">
    <citation type="submission" date="2023-03" db="EMBL/GenBank/DDBJ databases">
        <title>MT1 and MT2 Draft Genomes of Novel Species.</title>
        <authorList>
            <person name="Venkateswaran K."/>
        </authorList>
    </citation>
    <scope>NUCLEOTIDE SEQUENCE</scope>
    <source>
        <strain evidence="3">F6_3S_P_1C</strain>
    </source>
</reference>
<evidence type="ECO:0000313" key="3">
    <source>
        <dbReference type="EMBL" id="MDN4605273.1"/>
    </source>
</evidence>
<dbReference type="Gene3D" id="3.40.50.620">
    <property type="entry name" value="HUPs"/>
    <property type="match status" value="1"/>
</dbReference>
<feature type="domain" description="DUF218" evidence="2">
    <location>
        <begin position="54"/>
        <end position="198"/>
    </location>
</feature>
<evidence type="ECO:0000313" key="4">
    <source>
        <dbReference type="Proteomes" id="UP001174205"/>
    </source>
</evidence>